<protein>
    <submittedName>
        <fullName evidence="1">Uncharacterized protein</fullName>
    </submittedName>
</protein>
<dbReference type="Proteomes" id="UP001234178">
    <property type="component" value="Unassembled WGS sequence"/>
</dbReference>
<dbReference type="EMBL" id="JAOYFB010000036">
    <property type="protein sequence ID" value="KAK4019386.1"/>
    <property type="molecule type" value="Genomic_DNA"/>
</dbReference>
<gene>
    <name evidence="1" type="ORF">OUZ56_001409</name>
</gene>
<evidence type="ECO:0000313" key="1">
    <source>
        <dbReference type="EMBL" id="KAK4019386.1"/>
    </source>
</evidence>
<evidence type="ECO:0000313" key="2">
    <source>
        <dbReference type="Proteomes" id="UP001234178"/>
    </source>
</evidence>
<organism evidence="1 2">
    <name type="scientific">Daphnia magna</name>
    <dbReference type="NCBI Taxonomy" id="35525"/>
    <lineage>
        <taxon>Eukaryota</taxon>
        <taxon>Metazoa</taxon>
        <taxon>Ecdysozoa</taxon>
        <taxon>Arthropoda</taxon>
        <taxon>Crustacea</taxon>
        <taxon>Branchiopoda</taxon>
        <taxon>Diplostraca</taxon>
        <taxon>Cladocera</taxon>
        <taxon>Anomopoda</taxon>
        <taxon>Daphniidae</taxon>
        <taxon>Daphnia</taxon>
    </lineage>
</organism>
<proteinExistence type="predicted"/>
<sequence length="91" mass="10276">MRRSRNELTLHVYKDRSDVETAVTAMMEPPPAFVGIDVLAHLRVVSCFRAKRSTRCFASVSGTQKEGEISGLLNYIERDLPDDDIFLLTAF</sequence>
<name>A0ABR0A2J1_9CRUS</name>
<comment type="caution">
    <text evidence="1">The sequence shown here is derived from an EMBL/GenBank/DDBJ whole genome shotgun (WGS) entry which is preliminary data.</text>
</comment>
<keyword evidence="2" id="KW-1185">Reference proteome</keyword>
<reference evidence="1 2" key="1">
    <citation type="journal article" date="2023" name="Nucleic Acids Res.">
        <title>The hologenome of Daphnia magna reveals possible DNA methylation and microbiome-mediated evolution of the host genome.</title>
        <authorList>
            <person name="Chaturvedi A."/>
            <person name="Li X."/>
            <person name="Dhandapani V."/>
            <person name="Marshall H."/>
            <person name="Kissane S."/>
            <person name="Cuenca-Cambronero M."/>
            <person name="Asole G."/>
            <person name="Calvet F."/>
            <person name="Ruiz-Romero M."/>
            <person name="Marangio P."/>
            <person name="Guigo R."/>
            <person name="Rago D."/>
            <person name="Mirbahai L."/>
            <person name="Eastwood N."/>
            <person name="Colbourne J.K."/>
            <person name="Zhou J."/>
            <person name="Mallon E."/>
            <person name="Orsini L."/>
        </authorList>
    </citation>
    <scope>NUCLEOTIDE SEQUENCE [LARGE SCALE GENOMIC DNA]</scope>
    <source>
        <strain evidence="1">LRV0_1</strain>
    </source>
</reference>
<accession>A0ABR0A2J1</accession>